<dbReference type="InterPro" id="IPR036388">
    <property type="entry name" value="WH-like_DNA-bd_sf"/>
</dbReference>
<dbReference type="InterPro" id="IPR036390">
    <property type="entry name" value="WH_DNA-bd_sf"/>
</dbReference>
<keyword evidence="2" id="KW-0805">Transcription regulation</keyword>
<keyword evidence="4" id="KW-0804">Transcription</keyword>
<dbReference type="PANTHER" id="PTHR30427">
    <property type="entry name" value="TRANSCRIPTIONAL ACTIVATOR PROTEIN LYSR"/>
    <property type="match status" value="1"/>
</dbReference>
<dbReference type="EMBL" id="AP027271">
    <property type="protein sequence ID" value="BDX04451.1"/>
    <property type="molecule type" value="Genomic_DNA"/>
</dbReference>
<evidence type="ECO:0000256" key="3">
    <source>
        <dbReference type="ARBA" id="ARBA00023125"/>
    </source>
</evidence>
<organism evidence="6 7">
    <name type="scientific">Marinomonas pontica</name>
    <dbReference type="NCBI Taxonomy" id="264739"/>
    <lineage>
        <taxon>Bacteria</taxon>
        <taxon>Pseudomonadati</taxon>
        <taxon>Pseudomonadota</taxon>
        <taxon>Gammaproteobacteria</taxon>
        <taxon>Oceanospirillales</taxon>
        <taxon>Oceanospirillaceae</taxon>
        <taxon>Marinomonas</taxon>
    </lineage>
</organism>
<dbReference type="Proteomes" id="UP001307608">
    <property type="component" value="Chromosome"/>
</dbReference>
<evidence type="ECO:0000313" key="6">
    <source>
        <dbReference type="EMBL" id="BDX04451.1"/>
    </source>
</evidence>
<keyword evidence="3" id="KW-0238">DNA-binding</keyword>
<evidence type="ECO:0000256" key="4">
    <source>
        <dbReference type="ARBA" id="ARBA00023163"/>
    </source>
</evidence>
<name>A0ABM8FHC3_9GAMM</name>
<proteinExistence type="inferred from homology"/>
<dbReference type="RefSeq" id="WP_338269565.1">
    <property type="nucleotide sequence ID" value="NZ_AP027271.1"/>
</dbReference>
<comment type="similarity">
    <text evidence="1">Belongs to the LysR transcriptional regulatory family.</text>
</comment>
<dbReference type="Pfam" id="PF03466">
    <property type="entry name" value="LysR_substrate"/>
    <property type="match status" value="1"/>
</dbReference>
<protein>
    <submittedName>
        <fullName evidence="6">LysR family transcriptional regulator</fullName>
    </submittedName>
</protein>
<dbReference type="Gene3D" id="3.40.190.10">
    <property type="entry name" value="Periplasmic binding protein-like II"/>
    <property type="match status" value="2"/>
</dbReference>
<keyword evidence="7" id="KW-1185">Reference proteome</keyword>
<sequence>MKFRQIEAFRYTMLQGTTSAAAEKMYISQPAVSRLLSDLESSLGFTLFDRRKGRLYPTLEAAEFFRSVEESFLGIQKLESVADRIRNRTPSELKIACTSAISSSLLPLVLKEHKKFYPAERVSILTLPMSEIVMKLQTNSIDLAVGLELPQLAGIEREFIGNARFVFAMHADHPLKERSSIRAEDLIGETVLSVIDTYPGYWNKLDHALESVKDKVHQSIHIDTSHTAYAIIASGLSVGVLEPFAARAWSGRGVLTRSFEPAVYYPYGIAYPTNIKQHDSLHNFIQTIKSVVPDMPEFEKS</sequence>
<reference evidence="6 7" key="1">
    <citation type="submission" date="2023-01" db="EMBL/GenBank/DDBJ databases">
        <title>Complete genome sequence of Marinomonas pontica strain 200518_36.</title>
        <authorList>
            <person name="Ueki S."/>
            <person name="Gajardo G."/>
            <person name="Maruyama F."/>
        </authorList>
    </citation>
    <scope>NUCLEOTIDE SEQUENCE [LARGE SCALE GENOMIC DNA]</scope>
    <source>
        <strain evidence="6 7">200518_36</strain>
    </source>
</reference>
<feature type="domain" description="HTH lysR-type" evidence="5">
    <location>
        <begin position="1"/>
        <end position="58"/>
    </location>
</feature>
<evidence type="ECO:0000256" key="1">
    <source>
        <dbReference type="ARBA" id="ARBA00009437"/>
    </source>
</evidence>
<dbReference type="SUPFAM" id="SSF53850">
    <property type="entry name" value="Periplasmic binding protein-like II"/>
    <property type="match status" value="1"/>
</dbReference>
<dbReference type="InterPro" id="IPR000847">
    <property type="entry name" value="LysR_HTH_N"/>
</dbReference>
<evidence type="ECO:0000313" key="7">
    <source>
        <dbReference type="Proteomes" id="UP001307608"/>
    </source>
</evidence>
<dbReference type="PROSITE" id="PS50931">
    <property type="entry name" value="HTH_LYSR"/>
    <property type="match status" value="1"/>
</dbReference>
<dbReference type="PRINTS" id="PR00039">
    <property type="entry name" value="HTHLYSR"/>
</dbReference>
<gene>
    <name evidence="6" type="ORF">MACH16_31990</name>
</gene>
<dbReference type="InterPro" id="IPR005119">
    <property type="entry name" value="LysR_subst-bd"/>
</dbReference>
<accession>A0ABM8FHC3</accession>
<dbReference type="Pfam" id="PF00126">
    <property type="entry name" value="HTH_1"/>
    <property type="match status" value="1"/>
</dbReference>
<dbReference type="SUPFAM" id="SSF46785">
    <property type="entry name" value="Winged helix' DNA-binding domain"/>
    <property type="match status" value="1"/>
</dbReference>
<evidence type="ECO:0000256" key="2">
    <source>
        <dbReference type="ARBA" id="ARBA00023015"/>
    </source>
</evidence>
<dbReference type="Gene3D" id="1.10.10.10">
    <property type="entry name" value="Winged helix-like DNA-binding domain superfamily/Winged helix DNA-binding domain"/>
    <property type="match status" value="1"/>
</dbReference>
<dbReference type="PANTHER" id="PTHR30427:SF1">
    <property type="entry name" value="TRANSCRIPTIONAL ACTIVATOR PROTEIN LYSR"/>
    <property type="match status" value="1"/>
</dbReference>
<evidence type="ECO:0000259" key="5">
    <source>
        <dbReference type="PROSITE" id="PS50931"/>
    </source>
</evidence>